<gene>
    <name evidence="1" type="ORF">B0H64DRAFT_391414</name>
</gene>
<name>A0AAE0HIH4_9PEZI</name>
<dbReference type="GeneID" id="87840418"/>
<evidence type="ECO:0000313" key="1">
    <source>
        <dbReference type="EMBL" id="KAK3297130.1"/>
    </source>
</evidence>
<dbReference type="EMBL" id="JAUEPN010000003">
    <property type="protein sequence ID" value="KAK3297130.1"/>
    <property type="molecule type" value="Genomic_DNA"/>
</dbReference>
<sequence length="497" mass="55678">MAILLIPVRETAIIDQLSSRRFVQLNSEHPPNLIIPPHPASPGRYVGHQPATLFHRKNIDQLADDFTRNSGHVYPSARNRMVRSEIWINDWPVYGSIWIPCRKVLDQLLTQLGRYSISMVFDWDTLDQNQRESNVSGIELSSLNDLAPRQDTTETVFYDGESLPESLYQTYKSVPEIGFRRHGPALGFSGSCFWGNVSVMSVAKDMSVRCYTVTDTGLMQTFQSSSPNPEKEISTRCIQVGQGWAGSRNHHGQFYINETKPLTNETSDTVSVDFYSLSRIVFLNSTTRNCGIPMVDGRSNPPCDWNALFSESPSPGHRAASLNQQVVEYSYRNGSVDADGSQFNPHSHVYSTAWCNSASHLGFGTYELAATRRLINATGDARLTIETEPEPAEPVYIHPDWVLASWEVSHSVTVPVDSNNPAATLVLNALRQVFSYRNAPMKDLWGLFSIHAIIMISALGIIDYDELPLNDADPESTSTNRILDNFITSEILCRRRT</sequence>
<evidence type="ECO:0000313" key="2">
    <source>
        <dbReference type="Proteomes" id="UP001278766"/>
    </source>
</evidence>
<organism evidence="1 2">
    <name type="scientific">Chaetomium fimeti</name>
    <dbReference type="NCBI Taxonomy" id="1854472"/>
    <lineage>
        <taxon>Eukaryota</taxon>
        <taxon>Fungi</taxon>
        <taxon>Dikarya</taxon>
        <taxon>Ascomycota</taxon>
        <taxon>Pezizomycotina</taxon>
        <taxon>Sordariomycetes</taxon>
        <taxon>Sordariomycetidae</taxon>
        <taxon>Sordariales</taxon>
        <taxon>Chaetomiaceae</taxon>
        <taxon>Chaetomium</taxon>
    </lineage>
</organism>
<dbReference type="RefSeq" id="XP_062660644.1">
    <property type="nucleotide sequence ID" value="XM_062803470.1"/>
</dbReference>
<comment type="caution">
    <text evidence="1">The sequence shown here is derived from an EMBL/GenBank/DDBJ whole genome shotgun (WGS) entry which is preliminary data.</text>
</comment>
<reference evidence="1" key="1">
    <citation type="journal article" date="2023" name="Mol. Phylogenet. Evol.">
        <title>Genome-scale phylogeny and comparative genomics of the fungal order Sordariales.</title>
        <authorList>
            <person name="Hensen N."/>
            <person name="Bonometti L."/>
            <person name="Westerberg I."/>
            <person name="Brannstrom I.O."/>
            <person name="Guillou S."/>
            <person name="Cros-Aarteil S."/>
            <person name="Calhoun S."/>
            <person name="Haridas S."/>
            <person name="Kuo A."/>
            <person name="Mondo S."/>
            <person name="Pangilinan J."/>
            <person name="Riley R."/>
            <person name="LaButti K."/>
            <person name="Andreopoulos B."/>
            <person name="Lipzen A."/>
            <person name="Chen C."/>
            <person name="Yan M."/>
            <person name="Daum C."/>
            <person name="Ng V."/>
            <person name="Clum A."/>
            <person name="Steindorff A."/>
            <person name="Ohm R.A."/>
            <person name="Martin F."/>
            <person name="Silar P."/>
            <person name="Natvig D.O."/>
            <person name="Lalanne C."/>
            <person name="Gautier V."/>
            <person name="Ament-Velasquez S.L."/>
            <person name="Kruys A."/>
            <person name="Hutchinson M.I."/>
            <person name="Powell A.J."/>
            <person name="Barry K."/>
            <person name="Miller A.N."/>
            <person name="Grigoriev I.V."/>
            <person name="Debuchy R."/>
            <person name="Gladieux P."/>
            <person name="Hiltunen Thoren M."/>
            <person name="Johannesson H."/>
        </authorList>
    </citation>
    <scope>NUCLEOTIDE SEQUENCE</scope>
    <source>
        <strain evidence="1">CBS 168.71</strain>
    </source>
</reference>
<keyword evidence="2" id="KW-1185">Reference proteome</keyword>
<accession>A0AAE0HIH4</accession>
<dbReference type="Proteomes" id="UP001278766">
    <property type="component" value="Unassembled WGS sequence"/>
</dbReference>
<protein>
    <submittedName>
        <fullName evidence="1">Uncharacterized protein</fullName>
    </submittedName>
</protein>
<proteinExistence type="predicted"/>
<dbReference type="AlphaFoldDB" id="A0AAE0HIH4"/>
<reference evidence="1" key="2">
    <citation type="submission" date="2023-06" db="EMBL/GenBank/DDBJ databases">
        <authorList>
            <consortium name="Lawrence Berkeley National Laboratory"/>
            <person name="Haridas S."/>
            <person name="Hensen N."/>
            <person name="Bonometti L."/>
            <person name="Westerberg I."/>
            <person name="Brannstrom I.O."/>
            <person name="Guillou S."/>
            <person name="Cros-Aarteil S."/>
            <person name="Calhoun S."/>
            <person name="Kuo A."/>
            <person name="Mondo S."/>
            <person name="Pangilinan J."/>
            <person name="Riley R."/>
            <person name="Labutti K."/>
            <person name="Andreopoulos B."/>
            <person name="Lipzen A."/>
            <person name="Chen C."/>
            <person name="Yanf M."/>
            <person name="Daum C."/>
            <person name="Ng V."/>
            <person name="Clum A."/>
            <person name="Steindorff A."/>
            <person name="Ohm R."/>
            <person name="Martin F."/>
            <person name="Silar P."/>
            <person name="Natvig D."/>
            <person name="Lalanne C."/>
            <person name="Gautier V."/>
            <person name="Ament-Velasquez S.L."/>
            <person name="Kruys A."/>
            <person name="Hutchinson M.I."/>
            <person name="Powell A.J."/>
            <person name="Barry K."/>
            <person name="Miller A.N."/>
            <person name="Grigoriev I.V."/>
            <person name="Debuchy R."/>
            <person name="Gladieux P."/>
            <person name="Thoren M.H."/>
            <person name="Johannesson H."/>
        </authorList>
    </citation>
    <scope>NUCLEOTIDE SEQUENCE</scope>
    <source>
        <strain evidence="1">CBS 168.71</strain>
    </source>
</reference>